<gene>
    <name evidence="1" type="ORF">MAMMFC1_04225</name>
</gene>
<reference evidence="1 2" key="1">
    <citation type="journal article" date="2018" name="Int. J. Syst. Evol. Microbiol.">
        <title>Methylomusa anaerophila gen. nov., sp. nov., an anaerobic methanol-utilizing bacterium isolated from a microbial fuel cell.</title>
        <authorList>
            <person name="Amano N."/>
            <person name="Yamamuro A."/>
            <person name="Miyahara M."/>
            <person name="Kouzuma A."/>
            <person name="Abe T."/>
            <person name="Watanabe K."/>
        </authorList>
    </citation>
    <scope>NUCLEOTIDE SEQUENCE [LARGE SCALE GENOMIC DNA]</scope>
    <source>
        <strain evidence="1 2">MMFC1</strain>
    </source>
</reference>
<evidence type="ECO:0000313" key="2">
    <source>
        <dbReference type="Proteomes" id="UP000276437"/>
    </source>
</evidence>
<dbReference type="KEGG" id="mana:MAMMFC1_04225"/>
<dbReference type="OrthoDB" id="1683305at2"/>
<name>A0A348AR10_9FIRM</name>
<keyword evidence="2" id="KW-1185">Reference proteome</keyword>
<protein>
    <submittedName>
        <fullName evidence="1">Uncharacterized protein</fullName>
    </submittedName>
</protein>
<dbReference type="EMBL" id="AP018449">
    <property type="protein sequence ID" value="BBB93508.1"/>
    <property type="molecule type" value="Genomic_DNA"/>
</dbReference>
<dbReference type="Proteomes" id="UP000276437">
    <property type="component" value="Chromosome"/>
</dbReference>
<proteinExistence type="predicted"/>
<dbReference type="AlphaFoldDB" id="A0A348AR10"/>
<dbReference type="RefSeq" id="WP_126310318.1">
    <property type="nucleotide sequence ID" value="NZ_AP018449.1"/>
</dbReference>
<sequence>MSKNFLGNNQASKSLDASITISGLSAPESPGKLMTDNQIYEDDNMDLAADTVGFPLQHDNRRSADNSVARMLWGHGEKLSINARVSEDDNLI</sequence>
<evidence type="ECO:0000313" key="1">
    <source>
        <dbReference type="EMBL" id="BBB93508.1"/>
    </source>
</evidence>
<accession>A0A348AR10</accession>
<organism evidence="1 2">
    <name type="scientific">Methylomusa anaerophila</name>
    <dbReference type="NCBI Taxonomy" id="1930071"/>
    <lineage>
        <taxon>Bacteria</taxon>
        <taxon>Bacillati</taxon>
        <taxon>Bacillota</taxon>
        <taxon>Negativicutes</taxon>
        <taxon>Selenomonadales</taxon>
        <taxon>Sporomusaceae</taxon>
        <taxon>Methylomusa</taxon>
    </lineage>
</organism>